<comment type="caution">
    <text evidence="5">The sequence shown here is derived from an EMBL/GenBank/DDBJ whole genome shotgun (WGS) entry which is preliminary data.</text>
</comment>
<dbReference type="CDD" id="cd17546">
    <property type="entry name" value="REC_hyHK_CKI1_RcsC-like"/>
    <property type="match status" value="1"/>
</dbReference>
<dbReference type="GO" id="GO:0071474">
    <property type="term" value="P:cellular hyperosmotic response"/>
    <property type="evidence" value="ECO:0007669"/>
    <property type="project" value="TreeGrafter"/>
</dbReference>
<dbReference type="GO" id="GO:0000160">
    <property type="term" value="P:phosphorelay signal transduction system"/>
    <property type="evidence" value="ECO:0007669"/>
    <property type="project" value="UniProtKB-KW"/>
</dbReference>
<dbReference type="SMART" id="SM00448">
    <property type="entry name" value="REC"/>
    <property type="match status" value="1"/>
</dbReference>
<dbReference type="PROSITE" id="PS50110">
    <property type="entry name" value="RESPONSE_REGULATORY"/>
    <property type="match status" value="1"/>
</dbReference>
<evidence type="ECO:0000256" key="2">
    <source>
        <dbReference type="ARBA" id="ARBA00023012"/>
    </source>
</evidence>
<evidence type="ECO:0000313" key="5">
    <source>
        <dbReference type="EMBL" id="KAJ7785232.1"/>
    </source>
</evidence>
<sequence>MDNLGNHTVNPVLAADDKYDILLVENSYVIQRLTLRMLTEYGHSIESAENGILGLDPFKDRVLQNKPFDVILAARYIRVYEMQYDLSPKPIIALAYTTIGHRELWHQAGMDYIMTHPIWPVELLDAIRWAITETGVVP</sequence>
<accession>A0AAD7KGQ6</accession>
<evidence type="ECO:0000259" key="4">
    <source>
        <dbReference type="PROSITE" id="PS50110"/>
    </source>
</evidence>
<protein>
    <recommendedName>
        <fullName evidence="4">Response regulatory domain-containing protein</fullName>
    </recommendedName>
</protein>
<comment type="caution">
    <text evidence="3">Lacks conserved residue(s) required for the propagation of feature annotation.</text>
</comment>
<gene>
    <name evidence="5" type="ORF">DFH07DRAFT_948307</name>
</gene>
<dbReference type="GO" id="GO:0004673">
    <property type="term" value="F:protein histidine kinase activity"/>
    <property type="evidence" value="ECO:0007669"/>
    <property type="project" value="TreeGrafter"/>
</dbReference>
<organism evidence="5 6">
    <name type="scientific">Mycena maculata</name>
    <dbReference type="NCBI Taxonomy" id="230809"/>
    <lineage>
        <taxon>Eukaryota</taxon>
        <taxon>Fungi</taxon>
        <taxon>Dikarya</taxon>
        <taxon>Basidiomycota</taxon>
        <taxon>Agaricomycotina</taxon>
        <taxon>Agaricomycetes</taxon>
        <taxon>Agaricomycetidae</taxon>
        <taxon>Agaricales</taxon>
        <taxon>Marasmiineae</taxon>
        <taxon>Mycenaceae</taxon>
        <taxon>Mycena</taxon>
    </lineage>
</organism>
<reference evidence="5" key="1">
    <citation type="submission" date="2023-03" db="EMBL/GenBank/DDBJ databases">
        <title>Massive genome expansion in bonnet fungi (Mycena s.s.) driven by repeated elements and novel gene families across ecological guilds.</title>
        <authorList>
            <consortium name="Lawrence Berkeley National Laboratory"/>
            <person name="Harder C.B."/>
            <person name="Miyauchi S."/>
            <person name="Viragh M."/>
            <person name="Kuo A."/>
            <person name="Thoen E."/>
            <person name="Andreopoulos B."/>
            <person name="Lu D."/>
            <person name="Skrede I."/>
            <person name="Drula E."/>
            <person name="Henrissat B."/>
            <person name="Morin E."/>
            <person name="Kohler A."/>
            <person name="Barry K."/>
            <person name="LaButti K."/>
            <person name="Morin E."/>
            <person name="Salamov A."/>
            <person name="Lipzen A."/>
            <person name="Mereny Z."/>
            <person name="Hegedus B."/>
            <person name="Baldrian P."/>
            <person name="Stursova M."/>
            <person name="Weitz H."/>
            <person name="Taylor A."/>
            <person name="Grigoriev I.V."/>
            <person name="Nagy L.G."/>
            <person name="Martin F."/>
            <person name="Kauserud H."/>
        </authorList>
    </citation>
    <scope>NUCLEOTIDE SEQUENCE</scope>
    <source>
        <strain evidence="5">CBHHK188m</strain>
    </source>
</reference>
<dbReference type="PANTHER" id="PTHR45339:SF1">
    <property type="entry name" value="HYBRID SIGNAL TRANSDUCTION HISTIDINE KINASE J"/>
    <property type="match status" value="1"/>
</dbReference>
<dbReference type="InterPro" id="IPR011006">
    <property type="entry name" value="CheY-like_superfamily"/>
</dbReference>
<proteinExistence type="predicted"/>
<dbReference type="PANTHER" id="PTHR45339">
    <property type="entry name" value="HYBRID SIGNAL TRANSDUCTION HISTIDINE KINASE J"/>
    <property type="match status" value="1"/>
</dbReference>
<keyword evidence="1" id="KW-0597">Phosphoprotein</keyword>
<evidence type="ECO:0000313" key="6">
    <source>
        <dbReference type="Proteomes" id="UP001215280"/>
    </source>
</evidence>
<keyword evidence="2" id="KW-0902">Two-component regulatory system</keyword>
<dbReference type="SUPFAM" id="SSF52172">
    <property type="entry name" value="CheY-like"/>
    <property type="match status" value="1"/>
</dbReference>
<dbReference type="EMBL" id="JARJLG010000001">
    <property type="protein sequence ID" value="KAJ7785232.1"/>
    <property type="molecule type" value="Genomic_DNA"/>
</dbReference>
<evidence type="ECO:0000256" key="3">
    <source>
        <dbReference type="PROSITE-ProRule" id="PRU00169"/>
    </source>
</evidence>
<feature type="domain" description="Response regulatory" evidence="4">
    <location>
        <begin position="20"/>
        <end position="131"/>
    </location>
</feature>
<dbReference type="AlphaFoldDB" id="A0AAD7KGQ6"/>
<evidence type="ECO:0000256" key="1">
    <source>
        <dbReference type="ARBA" id="ARBA00022553"/>
    </source>
</evidence>
<keyword evidence="6" id="KW-1185">Reference proteome</keyword>
<dbReference type="Gene3D" id="3.40.50.2300">
    <property type="match status" value="1"/>
</dbReference>
<dbReference type="Proteomes" id="UP001215280">
    <property type="component" value="Unassembled WGS sequence"/>
</dbReference>
<dbReference type="InterPro" id="IPR001789">
    <property type="entry name" value="Sig_transdc_resp-reg_receiver"/>
</dbReference>
<name>A0AAD7KGQ6_9AGAR</name>